<evidence type="ECO:0000256" key="7">
    <source>
        <dbReference type="SAM" id="MobiDB-lite"/>
    </source>
</evidence>
<dbReference type="CDD" id="cd00063">
    <property type="entry name" value="FN3"/>
    <property type="match status" value="1"/>
</dbReference>
<dbReference type="PROSITE" id="PS00138">
    <property type="entry name" value="SUBTILASE_SER"/>
    <property type="match status" value="1"/>
</dbReference>
<feature type="active site" description="Charge relay system" evidence="5">
    <location>
        <position position="265"/>
    </location>
</feature>
<evidence type="ECO:0000256" key="1">
    <source>
        <dbReference type="ARBA" id="ARBA00011073"/>
    </source>
</evidence>
<comment type="caution">
    <text evidence="10">The sequence shown here is derived from an EMBL/GenBank/DDBJ whole genome shotgun (WGS) entry which is preliminary data.</text>
</comment>
<dbReference type="InterPro" id="IPR036852">
    <property type="entry name" value="Peptidase_S8/S53_dom_sf"/>
</dbReference>
<dbReference type="GO" id="GO:0016787">
    <property type="term" value="F:hydrolase activity"/>
    <property type="evidence" value="ECO:0007669"/>
    <property type="project" value="UniProtKB-KW"/>
</dbReference>
<evidence type="ECO:0000256" key="8">
    <source>
        <dbReference type="SAM" id="SignalP"/>
    </source>
</evidence>
<gene>
    <name evidence="10" type="ORF">J2S74_002168</name>
</gene>
<dbReference type="PANTHER" id="PTHR43399:SF4">
    <property type="entry name" value="CELL WALL-ASSOCIATED PROTEASE"/>
    <property type="match status" value="1"/>
</dbReference>
<feature type="domain" description="Fibronectin type-III" evidence="9">
    <location>
        <begin position="780"/>
        <end position="871"/>
    </location>
</feature>
<keyword evidence="3 5" id="KW-0378">Hydrolase</keyword>
<protein>
    <submittedName>
        <fullName evidence="10">Bacillopeptidase F</fullName>
        <ecNumber evidence="10">3.4.21.-</ecNumber>
    </submittedName>
</protein>
<dbReference type="Pfam" id="PF22888">
    <property type="entry name" value="FIMAH"/>
    <property type="match status" value="1"/>
</dbReference>
<feature type="region of interest" description="Disordered" evidence="7">
    <location>
        <begin position="393"/>
        <end position="417"/>
    </location>
</feature>
<dbReference type="Gene3D" id="2.60.40.1120">
    <property type="entry name" value="Carboxypeptidase-like, regulatory domain"/>
    <property type="match status" value="2"/>
</dbReference>
<evidence type="ECO:0000256" key="5">
    <source>
        <dbReference type="PROSITE-ProRule" id="PRU01240"/>
    </source>
</evidence>
<dbReference type="EC" id="3.4.21.-" evidence="10"/>
<feature type="signal peptide" evidence="8">
    <location>
        <begin position="1"/>
        <end position="22"/>
    </location>
</feature>
<evidence type="ECO:0000313" key="10">
    <source>
        <dbReference type="EMBL" id="MDQ0254789.1"/>
    </source>
</evidence>
<feature type="chain" id="PRO_5046470664" evidence="8">
    <location>
        <begin position="23"/>
        <end position="1761"/>
    </location>
</feature>
<dbReference type="PROSITE" id="PS50853">
    <property type="entry name" value="FN3"/>
    <property type="match status" value="1"/>
</dbReference>
<keyword evidence="11" id="KW-1185">Reference proteome</keyword>
<keyword evidence="4 5" id="KW-0720">Serine protease</keyword>
<dbReference type="SUPFAM" id="SSF49464">
    <property type="entry name" value="Carboxypeptidase regulatory domain-like"/>
    <property type="match status" value="2"/>
</dbReference>
<dbReference type="RefSeq" id="WP_307325219.1">
    <property type="nucleotide sequence ID" value="NZ_JAUSUG010000007.1"/>
</dbReference>
<dbReference type="PANTHER" id="PTHR43399">
    <property type="entry name" value="SUBTILISIN-RELATED"/>
    <property type="match status" value="1"/>
</dbReference>
<dbReference type="SMART" id="SM00060">
    <property type="entry name" value="FN3"/>
    <property type="match status" value="1"/>
</dbReference>
<feature type="active site" description="Charge relay system" evidence="5">
    <location>
        <position position="218"/>
    </location>
</feature>
<dbReference type="InterPro" id="IPR013783">
    <property type="entry name" value="Ig-like_fold"/>
</dbReference>
<evidence type="ECO:0000256" key="3">
    <source>
        <dbReference type="ARBA" id="ARBA00022801"/>
    </source>
</evidence>
<keyword evidence="8" id="KW-0732">Signal</keyword>
<proteinExistence type="inferred from homology"/>
<organism evidence="10 11">
    <name type="scientific">Evansella vedderi</name>
    <dbReference type="NCBI Taxonomy" id="38282"/>
    <lineage>
        <taxon>Bacteria</taxon>
        <taxon>Bacillati</taxon>
        <taxon>Bacillota</taxon>
        <taxon>Bacilli</taxon>
        <taxon>Bacillales</taxon>
        <taxon>Bacillaceae</taxon>
        <taxon>Evansella</taxon>
    </lineage>
</organism>
<dbReference type="SUPFAM" id="SSF52743">
    <property type="entry name" value="Subtilisin-like"/>
    <property type="match status" value="1"/>
</dbReference>
<dbReference type="InterPro" id="IPR023827">
    <property type="entry name" value="Peptidase_S8_Asp-AS"/>
</dbReference>
<dbReference type="SUPFAM" id="SSF49265">
    <property type="entry name" value="Fibronectin type III"/>
    <property type="match status" value="1"/>
</dbReference>
<dbReference type="PRINTS" id="PR00723">
    <property type="entry name" value="SUBTILISIN"/>
</dbReference>
<evidence type="ECO:0000256" key="4">
    <source>
        <dbReference type="ARBA" id="ARBA00022825"/>
    </source>
</evidence>
<dbReference type="InterPro" id="IPR010259">
    <property type="entry name" value="S8pro/Inhibitor_I9"/>
</dbReference>
<dbReference type="Pfam" id="PF05922">
    <property type="entry name" value="Inhibitor_I9"/>
    <property type="match status" value="1"/>
</dbReference>
<dbReference type="InterPro" id="IPR023828">
    <property type="entry name" value="Peptidase_S8_Ser-AS"/>
</dbReference>
<dbReference type="InterPro" id="IPR015500">
    <property type="entry name" value="Peptidase_S8_subtilisin-rel"/>
</dbReference>
<dbReference type="InterPro" id="IPR000209">
    <property type="entry name" value="Peptidase_S8/S53_dom"/>
</dbReference>
<dbReference type="Gene3D" id="2.60.40.10">
    <property type="entry name" value="Immunoglobulins"/>
    <property type="match status" value="3"/>
</dbReference>
<dbReference type="Pfam" id="PF00082">
    <property type="entry name" value="Peptidase_S8"/>
    <property type="match status" value="1"/>
</dbReference>
<feature type="active site" description="Charge relay system" evidence="5">
    <location>
        <position position="435"/>
    </location>
</feature>
<dbReference type="Pfam" id="PF00041">
    <property type="entry name" value="fn3"/>
    <property type="match status" value="1"/>
</dbReference>
<evidence type="ECO:0000313" key="11">
    <source>
        <dbReference type="Proteomes" id="UP001230005"/>
    </source>
</evidence>
<sequence length="1761" mass="191048">MTKRLAVALVFLLLFTPFTSVAAQTSSQQDNSTFTTMQDSTKTSAADKVDSKVISQFETEEYVNVIIELAEQVDTTNVAAQAREQLGVNAKSYNQKMAARNAVFDSLKSTAEATQASLLQTLEKAQETGDVKEFRSFYIMNVISVTATKDVIETLSYLPEVARILENEIVELILPEQSEAPPMVTDDGVEWNIDRVQAPAAWNEFGVTGEGIVVGVIDTGVQWNHPALMENFRGYNPSDPDNPEAFGNWYDAIGSNSLPADGHGHGTHVTGTVMGQDPSGDNKIGVAPDAQWIAAAACSAAGCPRDALLAAGEYMLAPEDDPSLAPDIVQNSWGGSPGIDEWYRPMVQAWRDAGQLPVFSAGNSGPGASTVTPPANYPEAYAVAATDSNDNVASFSSRGPANYSGDQKPNISAPGVNIRSSVPGSGYEGGWNGTSMASPHISGVAALLLSVDASLTPDELEDILNDTAIPLTDSQYTSVPNDGYGVGLVNAYEAVAMIADGTGFISGQVLTDGSDDEPPVIDHTPFDFSFSGIDLPLTAEISDNIAVVEAEIIVHHEAFDEAISIPMSRTSGDHLAGNYAGIIPHEYAVEPGFEYHILAHDFGGNTTATDTFWVDIQFGILPDEYTEDFSELPLGWKFNGSWEWGEPSGNSPNPLVGDKLVGTNLSGNYPANAEDVLLLPPLDLRNTDEASLRMNHWYDLERNYDYGYIGISDDYGENWEIVSTFNGRDQEWRSLIIDLNDYAGSDTPIFVAFELTSDSIIHYLGWYLDNVELVGVDTTPPDAPTNLEASATSTSINLSWSGSIAPDTSGYNIYRAEAESDFEKIGNTANTNFSDANAVPEVEYTYYVTAYDFSGNESEPSNEVTGSVPYVDYIFYSNFEDDDGGFTPGGDDNHTWEWGIPTVGPDSAYIGEKLWATNLSGNIRAQEDSWITSPEIELTSVDTAELNFALWHNVNNNWTFGYVEVSKDDGDSWDELMEFTGEADWHEVNLSLNDYVGETIELRIRLDGSAVARPGIYVDHFGVLVSGDDVDEVIETVKEEDMVESEGTFEDREAAPAPTFVKIQSDMATHDFKIVSEPSSVLSSNGLPVIGTVTIIETDRTTHTNPMTGEYTLRSPATESGETVTVRAEAYGFYPKEATVEVTEDATTFQNFMLDPLPTGDIKGTITNVYTDLPVEDARIQLVEDPKVPDAYTDENGTFTMPDVFEGDYTIRVSAQGYHPSEFVVSVQGGEIFVLNVTLEQFIGYEDEIAYDNGNAENALVLNAAGNGLAVKFTPDGMAELRGVNMYVWDTDWPTPGGNEINIVVYDTDANGNPKERVIGPVPVVVDRGEWNYIDLSDHGFVTEGDFFISTLQDHIGNNSPGIGTDEEHPNAQRSYLYVNGDFQEHFDNGNFMIRASVAYALDPPAIDSPVDGTFTTEDTIEVTGVFAGDGEVTVYNNGEEVAVAHKENGQFSVTIQLEEGVNEIFAEGDAEGIPLSSDVVTVVKDTIDPEITIDSPVEGTITNDQAVTMSGTVVDANLDTVTVNGKEVAVDEDGAFSERLVVEEGENTFMVTAVDLAGNSSTEEVMIFVDWTPPTIEDVTPAEDVHLYPGETVAISFTSDSESGEASFLVSLPSAMGINNAGVTMEEVEPGYYVGTWTAPEAQFEKAEIIITMTDAAGNTSKATAEGKLSVEIVTLDTLYKLVDDFENEGELSRQAANQLRGTLESAESQYDRNRMQQAISQLERFISQVESSNHMRDVSEEVKAALTKAAERLLQDWKE</sequence>
<feature type="compositionally biased region" description="Polar residues" evidence="7">
    <location>
        <begin position="393"/>
        <end position="410"/>
    </location>
</feature>
<dbReference type="InterPro" id="IPR036116">
    <property type="entry name" value="FN3_sf"/>
</dbReference>
<name>A0ABT9ZU73_9BACI</name>
<dbReference type="InterPro" id="IPR051048">
    <property type="entry name" value="Peptidase_S8/S53_subtilisin"/>
</dbReference>
<dbReference type="Pfam" id="PF09136">
    <property type="entry name" value="Glucodextran_B"/>
    <property type="match status" value="1"/>
</dbReference>
<comment type="similarity">
    <text evidence="1 5 6">Belongs to the peptidase S8 family.</text>
</comment>
<evidence type="ECO:0000259" key="9">
    <source>
        <dbReference type="PROSITE" id="PS50853"/>
    </source>
</evidence>
<dbReference type="Proteomes" id="UP001230005">
    <property type="component" value="Unassembled WGS sequence"/>
</dbReference>
<dbReference type="PROSITE" id="PS51892">
    <property type="entry name" value="SUBTILASE"/>
    <property type="match status" value="1"/>
</dbReference>
<dbReference type="InterPro" id="IPR003961">
    <property type="entry name" value="FN3_dom"/>
</dbReference>
<accession>A0ABT9ZU73</accession>
<evidence type="ECO:0000256" key="2">
    <source>
        <dbReference type="ARBA" id="ARBA00022670"/>
    </source>
</evidence>
<reference evidence="10 11" key="1">
    <citation type="submission" date="2023-07" db="EMBL/GenBank/DDBJ databases">
        <title>Genomic Encyclopedia of Type Strains, Phase IV (KMG-IV): sequencing the most valuable type-strain genomes for metagenomic binning, comparative biology and taxonomic classification.</title>
        <authorList>
            <person name="Goeker M."/>
        </authorList>
    </citation>
    <scope>NUCLEOTIDE SEQUENCE [LARGE SCALE GENOMIC DNA]</scope>
    <source>
        <strain evidence="10 11">DSM 9768</strain>
    </source>
</reference>
<keyword evidence="2 5" id="KW-0645">Protease</keyword>
<dbReference type="Pfam" id="PF13620">
    <property type="entry name" value="CarboxypepD_reg"/>
    <property type="match status" value="1"/>
</dbReference>
<dbReference type="InterPro" id="IPR054470">
    <property type="entry name" value="FIMAH_dom"/>
</dbReference>
<dbReference type="PROSITE" id="PS00136">
    <property type="entry name" value="SUBTILASE_ASP"/>
    <property type="match status" value="1"/>
</dbReference>
<dbReference type="Gene3D" id="3.40.50.200">
    <property type="entry name" value="Peptidase S8/S53 domain"/>
    <property type="match status" value="1"/>
</dbReference>
<dbReference type="InterPro" id="IPR008969">
    <property type="entry name" value="CarboxyPept-like_regulatory"/>
</dbReference>
<dbReference type="EMBL" id="JAUSUG010000007">
    <property type="protein sequence ID" value="MDQ0254789.1"/>
    <property type="molecule type" value="Genomic_DNA"/>
</dbReference>
<evidence type="ECO:0000256" key="6">
    <source>
        <dbReference type="RuleBase" id="RU003355"/>
    </source>
</evidence>